<dbReference type="SUPFAM" id="SSF52402">
    <property type="entry name" value="Adenine nucleotide alpha hydrolases-like"/>
    <property type="match status" value="1"/>
</dbReference>
<evidence type="ECO:0000259" key="1">
    <source>
        <dbReference type="Pfam" id="PF00733"/>
    </source>
</evidence>
<dbReference type="GO" id="GO:0004066">
    <property type="term" value="F:asparagine synthase (glutamine-hydrolyzing) activity"/>
    <property type="evidence" value="ECO:0007669"/>
    <property type="project" value="InterPro"/>
</dbReference>
<proteinExistence type="predicted"/>
<dbReference type="GO" id="GO:0006529">
    <property type="term" value="P:asparagine biosynthetic process"/>
    <property type="evidence" value="ECO:0007669"/>
    <property type="project" value="InterPro"/>
</dbReference>
<protein>
    <submittedName>
        <fullName evidence="2">Asparagine synthase</fullName>
    </submittedName>
</protein>
<organism evidence="2">
    <name type="scientific">Fervidobacterium pennivorans</name>
    <dbReference type="NCBI Taxonomy" id="93466"/>
    <lineage>
        <taxon>Bacteria</taxon>
        <taxon>Thermotogati</taxon>
        <taxon>Thermotogota</taxon>
        <taxon>Thermotogae</taxon>
        <taxon>Thermotogales</taxon>
        <taxon>Fervidobacteriaceae</taxon>
        <taxon>Fervidobacterium</taxon>
    </lineage>
</organism>
<dbReference type="InterPro" id="IPR014729">
    <property type="entry name" value="Rossmann-like_a/b/a_fold"/>
</dbReference>
<comment type="caution">
    <text evidence="2">The sequence shown here is derived from an EMBL/GenBank/DDBJ whole genome shotgun (WGS) entry which is preliminary data.</text>
</comment>
<dbReference type="AlphaFoldDB" id="A0A7V4FJ96"/>
<name>A0A7V4FJ96_FERPE</name>
<dbReference type="Gene3D" id="3.40.50.620">
    <property type="entry name" value="HUPs"/>
    <property type="match status" value="1"/>
</dbReference>
<gene>
    <name evidence="2" type="ORF">ENU12_06345</name>
</gene>
<reference evidence="2" key="1">
    <citation type="journal article" date="2020" name="mSystems">
        <title>Genome- and Community-Level Interaction Insights into Carbon Utilization and Element Cycling Functions of Hydrothermarchaeota in Hydrothermal Sediment.</title>
        <authorList>
            <person name="Zhou Z."/>
            <person name="Liu Y."/>
            <person name="Xu W."/>
            <person name="Pan J."/>
            <person name="Luo Z.H."/>
            <person name="Li M."/>
        </authorList>
    </citation>
    <scope>NUCLEOTIDE SEQUENCE [LARGE SCALE GENOMIC DNA]</scope>
    <source>
        <strain evidence="2">SpSt-640</strain>
    </source>
</reference>
<evidence type="ECO:0000313" key="2">
    <source>
        <dbReference type="EMBL" id="HGQ77505.1"/>
    </source>
</evidence>
<dbReference type="InterPro" id="IPR001962">
    <property type="entry name" value="Asn_synthase"/>
</dbReference>
<accession>A0A7V4FJ96</accession>
<feature type="domain" description="Asparagine synthetase" evidence="1">
    <location>
        <begin position="57"/>
        <end position="177"/>
    </location>
</feature>
<sequence>MTLLPKNGAPQVIRHFTYASNVFYPSDRTNLLSAAQQVLFQAFSDYLPLLKNRTTVVPLSGGYDSRLIACVLKELGVSDVVCYTYGSADSKEVQISKEVSTKLGFKWIYVPYSKELFQEVLSAGLFLDYLRHAHNYSALPHVQDLFATYYLKKHALVPENAIFVPGHTGDFYSGGHILPGLTLERQFDLRDAAELIYLYHFYLDVHTRKSAIVKKLQEQLENEAGNLHTLVEDWDLKNRQAKYIVNSLRVYEFFGYSHAIPLWHRKIANFFKYVSVEFKNVYTPEGLRKNLYVNTVREIFRRHDVDFEKDFTKKFKRLKLFEKSTRGLGRAVVKPLKDWLKENLPESIQSVALYLHRTVRKPFNDREHNFNELATLLNLEFYYRRSGILGSLVHVLLDLIKKENWRIFSDE</sequence>
<dbReference type="Pfam" id="PF00733">
    <property type="entry name" value="Asn_synthase"/>
    <property type="match status" value="1"/>
</dbReference>
<dbReference type="EMBL" id="DTBH01000134">
    <property type="protein sequence ID" value="HGQ77505.1"/>
    <property type="molecule type" value="Genomic_DNA"/>
</dbReference>